<protein>
    <submittedName>
        <fullName evidence="1">Uncharacterized protein</fullName>
    </submittedName>
</protein>
<dbReference type="Proteomes" id="UP000241964">
    <property type="component" value="Unassembled WGS sequence"/>
</dbReference>
<dbReference type="AlphaFoldDB" id="A0A2P8FI77"/>
<evidence type="ECO:0000313" key="1">
    <source>
        <dbReference type="EMBL" id="PSL21421.1"/>
    </source>
</evidence>
<organism evidence="1 2">
    <name type="scientific">Dyadobacter jiangsuensis</name>
    <dbReference type="NCBI Taxonomy" id="1591085"/>
    <lineage>
        <taxon>Bacteria</taxon>
        <taxon>Pseudomonadati</taxon>
        <taxon>Bacteroidota</taxon>
        <taxon>Cytophagia</taxon>
        <taxon>Cytophagales</taxon>
        <taxon>Spirosomataceae</taxon>
        <taxon>Dyadobacter</taxon>
    </lineage>
</organism>
<accession>A0A2P8FI77</accession>
<keyword evidence="2" id="KW-1185">Reference proteome</keyword>
<evidence type="ECO:0000313" key="2">
    <source>
        <dbReference type="Proteomes" id="UP000241964"/>
    </source>
</evidence>
<reference evidence="1 2" key="1">
    <citation type="submission" date="2018-03" db="EMBL/GenBank/DDBJ databases">
        <title>Genomic Encyclopedia of Archaeal and Bacterial Type Strains, Phase II (KMG-II): from individual species to whole genera.</title>
        <authorList>
            <person name="Goeker M."/>
        </authorList>
    </citation>
    <scope>NUCLEOTIDE SEQUENCE [LARGE SCALE GENOMIC DNA]</scope>
    <source>
        <strain evidence="1 2">DSM 29057</strain>
    </source>
</reference>
<sequence length="45" mass="4838">MTLLYTSWLPYFVLDTKVVTTGSIVISDCLSLASEGESTLPASVK</sequence>
<dbReference type="EMBL" id="PYAS01000022">
    <property type="protein sequence ID" value="PSL21421.1"/>
    <property type="molecule type" value="Genomic_DNA"/>
</dbReference>
<proteinExistence type="predicted"/>
<comment type="caution">
    <text evidence="1">The sequence shown here is derived from an EMBL/GenBank/DDBJ whole genome shotgun (WGS) entry which is preliminary data.</text>
</comment>
<gene>
    <name evidence="1" type="ORF">CLV60_12238</name>
</gene>
<name>A0A2P8FI77_9BACT</name>